<dbReference type="InterPro" id="IPR049076">
    <property type="entry name" value="ACCA"/>
</dbReference>
<keyword evidence="4 6" id="KW-0067">ATP-binding</keyword>
<dbReference type="FunFam" id="3.90.1770.10:FF:000001">
    <property type="entry name" value="acetyl-CoA carboxylase 1"/>
    <property type="match status" value="1"/>
</dbReference>
<dbReference type="GO" id="GO:0006633">
    <property type="term" value="P:fatty acid biosynthetic process"/>
    <property type="evidence" value="ECO:0007669"/>
    <property type="project" value="TreeGrafter"/>
</dbReference>
<accession>A0A7L2D1Z8</accession>
<feature type="domain" description="ATP-grasp" evidence="7">
    <location>
        <begin position="39"/>
        <end position="94"/>
    </location>
</feature>
<organism evidence="8 9">
    <name type="scientific">Catharus fuscescens</name>
    <name type="common">Veery</name>
    <name type="synonym">Turdus fuscescens</name>
    <dbReference type="NCBI Taxonomy" id="159581"/>
    <lineage>
        <taxon>Eukaryota</taxon>
        <taxon>Metazoa</taxon>
        <taxon>Chordata</taxon>
        <taxon>Craniata</taxon>
        <taxon>Vertebrata</taxon>
        <taxon>Euteleostomi</taxon>
        <taxon>Archelosauria</taxon>
        <taxon>Archosauria</taxon>
        <taxon>Dinosauria</taxon>
        <taxon>Saurischia</taxon>
        <taxon>Theropoda</taxon>
        <taxon>Coelurosauria</taxon>
        <taxon>Aves</taxon>
        <taxon>Neognathae</taxon>
        <taxon>Neoaves</taxon>
        <taxon>Telluraves</taxon>
        <taxon>Australaves</taxon>
        <taxon>Passeriformes</taxon>
        <taxon>Turdidae</taxon>
        <taxon>Catharus</taxon>
    </lineage>
</organism>
<proteinExistence type="predicted"/>
<dbReference type="PROSITE" id="PS00866">
    <property type="entry name" value="CPSASE_1"/>
    <property type="match status" value="1"/>
</dbReference>
<feature type="non-terminal residue" evidence="8">
    <location>
        <position position="1"/>
    </location>
</feature>
<evidence type="ECO:0000313" key="8">
    <source>
        <dbReference type="EMBL" id="NXQ43537.1"/>
    </source>
</evidence>
<evidence type="ECO:0000256" key="4">
    <source>
        <dbReference type="ARBA" id="ARBA00022840"/>
    </source>
</evidence>
<protein>
    <submittedName>
        <fullName evidence="8">ACAC carboxylase</fullName>
    </submittedName>
</protein>
<comment type="caution">
    <text evidence="8">The sequence shown here is derived from an EMBL/GenBank/DDBJ whole genome shotgun (WGS) entry which is preliminary data.</text>
</comment>
<evidence type="ECO:0000313" key="9">
    <source>
        <dbReference type="Proteomes" id="UP000519684"/>
    </source>
</evidence>
<dbReference type="PROSITE" id="PS50975">
    <property type="entry name" value="ATP_GRASP"/>
    <property type="match status" value="1"/>
</dbReference>
<dbReference type="InterPro" id="IPR011761">
    <property type="entry name" value="ATP-grasp"/>
</dbReference>
<dbReference type="Pfam" id="PF02786">
    <property type="entry name" value="CPSase_L_D2"/>
    <property type="match status" value="1"/>
</dbReference>
<dbReference type="SUPFAM" id="SSF56059">
    <property type="entry name" value="Glutathione synthetase ATP-binding domain-like"/>
    <property type="match status" value="1"/>
</dbReference>
<dbReference type="AlphaFoldDB" id="A0A7L2D1Z8"/>
<dbReference type="GO" id="GO:0003989">
    <property type="term" value="F:acetyl-CoA carboxylase activity"/>
    <property type="evidence" value="ECO:0007669"/>
    <property type="project" value="InterPro"/>
</dbReference>
<evidence type="ECO:0000256" key="2">
    <source>
        <dbReference type="ARBA" id="ARBA00022598"/>
    </source>
</evidence>
<evidence type="ECO:0000256" key="6">
    <source>
        <dbReference type="PROSITE-ProRule" id="PRU00409"/>
    </source>
</evidence>
<dbReference type="GO" id="GO:0005739">
    <property type="term" value="C:mitochondrion"/>
    <property type="evidence" value="ECO:0007669"/>
    <property type="project" value="TreeGrafter"/>
</dbReference>
<evidence type="ECO:0000256" key="3">
    <source>
        <dbReference type="ARBA" id="ARBA00022741"/>
    </source>
</evidence>
<dbReference type="EMBL" id="VWYD01013860">
    <property type="protein sequence ID" value="NXQ43537.1"/>
    <property type="molecule type" value="Genomic_DNA"/>
</dbReference>
<dbReference type="InterPro" id="IPR013815">
    <property type="entry name" value="ATP_grasp_subdomain_1"/>
</dbReference>
<keyword evidence="2" id="KW-0436">Ligase</keyword>
<dbReference type="GO" id="GO:0005524">
    <property type="term" value="F:ATP binding"/>
    <property type="evidence" value="ECO:0007669"/>
    <property type="project" value="UniProtKB-UniRule"/>
</dbReference>
<evidence type="ECO:0000256" key="1">
    <source>
        <dbReference type="ARBA" id="ARBA00001953"/>
    </source>
</evidence>
<dbReference type="InterPro" id="IPR005479">
    <property type="entry name" value="CPAse_ATP-bd"/>
</dbReference>
<keyword evidence="9" id="KW-1185">Reference proteome</keyword>
<keyword evidence="3 6" id="KW-0547">Nucleotide-binding</keyword>
<dbReference type="PANTHER" id="PTHR45728:SF5">
    <property type="entry name" value="ACETYL-COA CARBOXYLASE 1"/>
    <property type="match status" value="1"/>
</dbReference>
<comment type="cofactor">
    <cofactor evidence="1">
        <name>biotin</name>
        <dbReference type="ChEBI" id="CHEBI:57586"/>
    </cofactor>
</comment>
<keyword evidence="5" id="KW-0092">Biotin</keyword>
<evidence type="ECO:0000256" key="5">
    <source>
        <dbReference type="ARBA" id="ARBA00023267"/>
    </source>
</evidence>
<dbReference type="PANTHER" id="PTHR45728">
    <property type="entry name" value="ACETYL-COA CARBOXYLASE, ISOFORM A"/>
    <property type="match status" value="1"/>
</dbReference>
<sequence>MWALGDKIASSIVAQTAGIPTLPWSGSGLRVDWQENDLQKRILSVPQELYEKGYVKDADDGLRVGLAEEVGYPVMIKASEGGGGKGIRKVNNADDFPNLFR</sequence>
<evidence type="ECO:0000259" key="7">
    <source>
        <dbReference type="PROSITE" id="PS50975"/>
    </source>
</evidence>
<dbReference type="Proteomes" id="UP000519684">
    <property type="component" value="Unassembled WGS sequence"/>
</dbReference>
<dbReference type="FunFam" id="3.30.1490.20:FF:000003">
    <property type="entry name" value="acetyl-CoA carboxylase isoform X1"/>
    <property type="match status" value="1"/>
</dbReference>
<dbReference type="GO" id="GO:0046872">
    <property type="term" value="F:metal ion binding"/>
    <property type="evidence" value="ECO:0007669"/>
    <property type="project" value="InterPro"/>
</dbReference>
<name>A0A7L2D1Z8_CATFU</name>
<dbReference type="Gene3D" id="3.30.1490.20">
    <property type="entry name" value="ATP-grasp fold, A domain"/>
    <property type="match status" value="1"/>
</dbReference>
<gene>
    <name evidence="8" type="primary">Acac</name>
    <name evidence="8" type="ORF">CATFUS_R08778</name>
</gene>
<feature type="non-terminal residue" evidence="8">
    <location>
        <position position="101"/>
    </location>
</feature>
<dbReference type="Gene3D" id="3.90.1770.10">
    <property type="entry name" value="PreATP-grasp domain"/>
    <property type="match status" value="1"/>
</dbReference>
<reference evidence="8 9" key="1">
    <citation type="submission" date="2019-09" db="EMBL/GenBank/DDBJ databases">
        <title>Bird 10,000 Genomes (B10K) Project - Family phase.</title>
        <authorList>
            <person name="Zhang G."/>
        </authorList>
    </citation>
    <scope>NUCLEOTIDE SEQUENCE [LARGE SCALE GENOMIC DNA]</scope>
    <source>
        <strain evidence="8">B10K-DU-001-17</strain>
        <tissue evidence="8">Muscle</tissue>
    </source>
</reference>